<evidence type="ECO:0000313" key="3">
    <source>
        <dbReference type="Proteomes" id="UP000189777"/>
    </source>
</evidence>
<sequence>MLTAPDLRICFAGDSYVAGTGDPACLGWVGRVTAAAVDRGHRLTAYNLGVRGETSCQVADRLGRELAPRLSAGDDHRVVLAFGVNDTVLVDGRVRVPPTASTEALLRAVDAARPARVLVVGPPAVDDEAQNGRLHSLGEFFAAACADQGVPYVDTFDATVADSTWRREVREGDGFHPGTAGYAALAGVVEAPFLAWLATT</sequence>
<keyword evidence="3" id="KW-1185">Reference proteome</keyword>
<organism evidence="2 3">
    <name type="scientific">Krasilnikoviella flava</name>
    <dbReference type="NCBI Taxonomy" id="526729"/>
    <lineage>
        <taxon>Bacteria</taxon>
        <taxon>Bacillati</taxon>
        <taxon>Actinomycetota</taxon>
        <taxon>Actinomycetes</taxon>
        <taxon>Micrococcales</taxon>
        <taxon>Promicromonosporaceae</taxon>
        <taxon>Krasilnikoviella</taxon>
    </lineage>
</organism>
<dbReference type="OrthoDB" id="5196031at2"/>
<dbReference type="PANTHER" id="PTHR43784:SF2">
    <property type="entry name" value="GDSL-LIKE LIPASE_ACYLHYDROLASE, PUTATIVE (AFU_ORTHOLOGUE AFUA_2G00820)-RELATED"/>
    <property type="match status" value="1"/>
</dbReference>
<evidence type="ECO:0000313" key="2">
    <source>
        <dbReference type="EMBL" id="SKC81904.1"/>
    </source>
</evidence>
<evidence type="ECO:0000259" key="1">
    <source>
        <dbReference type="Pfam" id="PF13472"/>
    </source>
</evidence>
<gene>
    <name evidence="2" type="ORF">SAMN04324258_4328</name>
</gene>
<protein>
    <submittedName>
        <fullName evidence="2">Lysophospholipase L1</fullName>
    </submittedName>
</protein>
<proteinExistence type="predicted"/>
<dbReference type="Proteomes" id="UP000189777">
    <property type="component" value="Unassembled WGS sequence"/>
</dbReference>
<reference evidence="2 3" key="1">
    <citation type="submission" date="2017-02" db="EMBL/GenBank/DDBJ databases">
        <authorList>
            <person name="Peterson S.W."/>
        </authorList>
    </citation>
    <scope>NUCLEOTIDE SEQUENCE [LARGE SCALE GENOMIC DNA]</scope>
    <source>
        <strain evidence="2 3">DSM 21481</strain>
    </source>
</reference>
<dbReference type="InterPro" id="IPR053140">
    <property type="entry name" value="GDSL_Rv0518-like"/>
</dbReference>
<dbReference type="Gene3D" id="3.40.50.1110">
    <property type="entry name" value="SGNH hydrolase"/>
    <property type="match status" value="1"/>
</dbReference>
<dbReference type="InterPro" id="IPR013830">
    <property type="entry name" value="SGNH_hydro"/>
</dbReference>
<dbReference type="Pfam" id="PF13472">
    <property type="entry name" value="Lipase_GDSL_2"/>
    <property type="match status" value="1"/>
</dbReference>
<dbReference type="SUPFAM" id="SSF52266">
    <property type="entry name" value="SGNH hydrolase"/>
    <property type="match status" value="1"/>
</dbReference>
<dbReference type="AlphaFoldDB" id="A0A1T5M1J5"/>
<dbReference type="InterPro" id="IPR036514">
    <property type="entry name" value="SGNH_hydro_sf"/>
</dbReference>
<dbReference type="STRING" id="526729.SAMN04324258_4328"/>
<accession>A0A1T5M1J5</accession>
<feature type="domain" description="SGNH hydrolase-type esterase" evidence="1">
    <location>
        <begin position="11"/>
        <end position="184"/>
    </location>
</feature>
<dbReference type="PANTHER" id="PTHR43784">
    <property type="entry name" value="GDSL-LIKE LIPASE/ACYLHYDROLASE, PUTATIVE (AFU_ORTHOLOGUE AFUA_2G00820)-RELATED"/>
    <property type="match status" value="1"/>
</dbReference>
<dbReference type="RefSeq" id="WP_079576645.1">
    <property type="nucleotide sequence ID" value="NZ_FUZQ01000008.1"/>
</dbReference>
<name>A0A1T5M1J5_9MICO</name>
<dbReference type="EMBL" id="FUZQ01000008">
    <property type="protein sequence ID" value="SKC81904.1"/>
    <property type="molecule type" value="Genomic_DNA"/>
</dbReference>